<dbReference type="VEuPathDB" id="FungiDB:MFRU_007g03940"/>
<name>A0A5M9JHF0_MONFR</name>
<dbReference type="AlphaFoldDB" id="A0A5M9JHF0"/>
<dbReference type="InterPro" id="IPR021183">
    <property type="entry name" value="NatA_aux_su"/>
</dbReference>
<comment type="caution">
    <text evidence="1">The sequence shown here is derived from an EMBL/GenBank/DDBJ whole genome shotgun (WGS) entry which is preliminary data.</text>
</comment>
<reference evidence="1 2" key="1">
    <citation type="submission" date="2019-06" db="EMBL/GenBank/DDBJ databases">
        <title>Genome Sequence of the Brown Rot Fungal Pathogen Monilinia fructicola.</title>
        <authorList>
            <person name="De Miccolis Angelini R.M."/>
            <person name="Landi L."/>
            <person name="Abate D."/>
            <person name="Pollastro S."/>
            <person name="Romanazzi G."/>
            <person name="Faretra F."/>
        </authorList>
    </citation>
    <scope>NUCLEOTIDE SEQUENCE [LARGE SCALE GENOMIC DNA]</scope>
    <source>
        <strain evidence="1 2">Mfrc123</strain>
    </source>
</reference>
<protein>
    <recommendedName>
        <fullName evidence="3">PCI domain-containing protein</fullName>
    </recommendedName>
</protein>
<evidence type="ECO:0000313" key="1">
    <source>
        <dbReference type="EMBL" id="KAA8567379.1"/>
    </source>
</evidence>
<keyword evidence="2" id="KW-1185">Reference proteome</keyword>
<sequence>MKFLTPLLQFSPKNIEAQILGFEVFLRRQKYLLAIKCLIAATAIDRENATVQEQKIRFKKVVDGELEGVEPKVVEIIKEEYAKLFLYIVQDFIFDNIAWRIQGIAWHSMAWHCWA</sequence>
<evidence type="ECO:0000313" key="2">
    <source>
        <dbReference type="Proteomes" id="UP000322873"/>
    </source>
</evidence>
<organism evidence="1 2">
    <name type="scientific">Monilinia fructicola</name>
    <name type="common">Brown rot fungus</name>
    <name type="synonym">Ciboria fructicola</name>
    <dbReference type="NCBI Taxonomy" id="38448"/>
    <lineage>
        <taxon>Eukaryota</taxon>
        <taxon>Fungi</taxon>
        <taxon>Dikarya</taxon>
        <taxon>Ascomycota</taxon>
        <taxon>Pezizomycotina</taxon>
        <taxon>Leotiomycetes</taxon>
        <taxon>Helotiales</taxon>
        <taxon>Sclerotiniaceae</taxon>
        <taxon>Monilinia</taxon>
    </lineage>
</organism>
<dbReference type="Pfam" id="PF12569">
    <property type="entry name" value="NatA_aux_su"/>
    <property type="match status" value="1"/>
</dbReference>
<dbReference type="Proteomes" id="UP000322873">
    <property type="component" value="Unassembled WGS sequence"/>
</dbReference>
<evidence type="ECO:0008006" key="3">
    <source>
        <dbReference type="Google" id="ProtNLM"/>
    </source>
</evidence>
<dbReference type="EMBL" id="VICG01000011">
    <property type="protein sequence ID" value="KAA8567379.1"/>
    <property type="molecule type" value="Genomic_DNA"/>
</dbReference>
<proteinExistence type="predicted"/>
<dbReference type="Gene3D" id="1.25.40.1010">
    <property type="match status" value="1"/>
</dbReference>
<gene>
    <name evidence="1" type="ORF">EYC84_010400</name>
</gene>
<accession>A0A5M9JHF0</accession>